<dbReference type="Gene3D" id="2.170.150.80">
    <property type="entry name" value="NAC domain"/>
    <property type="match status" value="1"/>
</dbReference>
<dbReference type="PANTHER" id="PTHR31744:SF210">
    <property type="entry name" value="NAC DOMAIN-CONTAINING PROTEIN 86-LIKE"/>
    <property type="match status" value="1"/>
</dbReference>
<dbReference type="PROSITE" id="PS51005">
    <property type="entry name" value="NAC"/>
    <property type="match status" value="1"/>
</dbReference>
<dbReference type="GO" id="GO:0006355">
    <property type="term" value="P:regulation of DNA-templated transcription"/>
    <property type="evidence" value="ECO:0007669"/>
    <property type="project" value="InterPro"/>
</dbReference>
<accession>I6XH30</accession>
<evidence type="ECO:0000256" key="5">
    <source>
        <dbReference type="SAM" id="MobiDB-lite"/>
    </source>
</evidence>
<feature type="domain" description="NAC" evidence="7">
    <location>
        <begin position="15"/>
        <end position="159"/>
    </location>
</feature>
<keyword evidence="6" id="KW-0472">Membrane</keyword>
<proteinExistence type="evidence at transcript level"/>
<keyword evidence="4" id="KW-0539">Nucleus</keyword>
<keyword evidence="1" id="KW-0805">Transcription regulation</keyword>
<dbReference type="Pfam" id="PF02365">
    <property type="entry name" value="NAM"/>
    <property type="match status" value="1"/>
</dbReference>
<organism evidence="8">
    <name type="scientific">Tamarix hispida</name>
    <dbReference type="NCBI Taxonomy" id="189793"/>
    <lineage>
        <taxon>Eukaryota</taxon>
        <taxon>Viridiplantae</taxon>
        <taxon>Streptophyta</taxon>
        <taxon>Embryophyta</taxon>
        <taxon>Tracheophyta</taxon>
        <taxon>Spermatophyta</taxon>
        <taxon>Magnoliopsida</taxon>
        <taxon>eudicotyledons</taxon>
        <taxon>Gunneridae</taxon>
        <taxon>Pentapetalae</taxon>
        <taxon>Caryophyllales</taxon>
        <taxon>Tamaricaceae</taxon>
        <taxon>Tamarix</taxon>
    </lineage>
</organism>
<dbReference type="PANTHER" id="PTHR31744">
    <property type="entry name" value="PROTEIN CUP-SHAPED COTYLEDON 2-RELATED"/>
    <property type="match status" value="1"/>
</dbReference>
<dbReference type="GO" id="GO:0003677">
    <property type="term" value="F:DNA binding"/>
    <property type="evidence" value="ECO:0007669"/>
    <property type="project" value="UniProtKB-KW"/>
</dbReference>
<keyword evidence="6" id="KW-1133">Transmembrane helix</keyword>
<evidence type="ECO:0000256" key="1">
    <source>
        <dbReference type="ARBA" id="ARBA00023015"/>
    </source>
</evidence>
<feature type="region of interest" description="Disordered" evidence="5">
    <location>
        <begin position="210"/>
        <end position="230"/>
    </location>
</feature>
<keyword evidence="2" id="KW-0238">DNA-binding</keyword>
<evidence type="ECO:0000256" key="6">
    <source>
        <dbReference type="SAM" id="Phobius"/>
    </source>
</evidence>
<dbReference type="AlphaFoldDB" id="I6XH30"/>
<sequence>MISKEAAISIEASSIFPGFRFSPTDEELLLYYLKKKLEGCHKCVEVIPEVDICKFEPWDLPGMSVIQSDSEWFFFSPRGRKYPNGSQSKRATEVGYWKATGKERDVKSGCQTIGTKRTLVFHMGRAPKGDRTEWIMHEYCMSGKSQDQDSLVACRLRKKADFHFGDVSNYEPGRRPLLGARSATTGKCSGFGSDQTQMSSTDRTVEASKKCSSSYGSDSVEQTDCTSESEKIVRDEIVKPESSNAQQKHDQQDDGMDDCFAEILNDNIVDLGSPFTAALSSLQSQGTASRRIRLKKLRVALDRATDADHKVSYDQEHSDKNGLAKKGSRLSLKSNVNRLYIVVAVTMMLVVFCISFLGTWQVKRSSYGVTP</sequence>
<dbReference type="SUPFAM" id="SSF101941">
    <property type="entry name" value="NAC domain"/>
    <property type="match status" value="1"/>
</dbReference>
<name>I6XH30_9CARY</name>
<keyword evidence="6" id="KW-0812">Transmembrane</keyword>
<dbReference type="InterPro" id="IPR003441">
    <property type="entry name" value="NAC-dom"/>
</dbReference>
<evidence type="ECO:0000313" key="8">
    <source>
        <dbReference type="EMBL" id="AFN55262.1"/>
    </source>
</evidence>
<evidence type="ECO:0000259" key="7">
    <source>
        <dbReference type="PROSITE" id="PS51005"/>
    </source>
</evidence>
<reference evidence="8" key="1">
    <citation type="submission" date="2012-04" db="EMBL/GenBank/DDBJ databases">
        <authorList>
            <person name="Wang Y."/>
            <person name="Wang L."/>
            <person name="Wang C."/>
        </authorList>
    </citation>
    <scope>NUCLEOTIDE SEQUENCE</scope>
</reference>
<feature type="transmembrane region" description="Helical" evidence="6">
    <location>
        <begin position="339"/>
        <end position="362"/>
    </location>
</feature>
<keyword evidence="3" id="KW-0804">Transcription</keyword>
<evidence type="ECO:0000256" key="4">
    <source>
        <dbReference type="ARBA" id="ARBA00023242"/>
    </source>
</evidence>
<evidence type="ECO:0000256" key="2">
    <source>
        <dbReference type="ARBA" id="ARBA00023125"/>
    </source>
</evidence>
<protein>
    <submittedName>
        <fullName evidence="8">NAC domain protein</fullName>
    </submittedName>
</protein>
<dbReference type="EMBL" id="JQ974956">
    <property type="protein sequence ID" value="AFN55262.1"/>
    <property type="molecule type" value="mRNA"/>
</dbReference>
<evidence type="ECO:0000256" key="3">
    <source>
        <dbReference type="ARBA" id="ARBA00023163"/>
    </source>
</evidence>
<dbReference type="InterPro" id="IPR036093">
    <property type="entry name" value="NAC_dom_sf"/>
</dbReference>
<gene>
    <name evidence="8" type="primary">NAC2</name>
</gene>
<feature type="compositionally biased region" description="Low complexity" evidence="5">
    <location>
        <begin position="210"/>
        <end position="219"/>
    </location>
</feature>